<keyword evidence="1" id="KW-1133">Transmembrane helix</keyword>
<organism evidence="2">
    <name type="scientific">uncultured Rubellimicrobium sp</name>
    <dbReference type="NCBI Taxonomy" id="543078"/>
    <lineage>
        <taxon>Bacteria</taxon>
        <taxon>Pseudomonadati</taxon>
        <taxon>Pseudomonadota</taxon>
        <taxon>Alphaproteobacteria</taxon>
        <taxon>Rhodobacterales</taxon>
        <taxon>Roseobacteraceae</taxon>
        <taxon>Rubellimicrobium</taxon>
        <taxon>environmental samples</taxon>
    </lineage>
</organism>
<protein>
    <recommendedName>
        <fullName evidence="3">ZIP Zinc transporter</fullName>
    </recommendedName>
</protein>
<feature type="transmembrane region" description="Helical" evidence="1">
    <location>
        <begin position="197"/>
        <end position="214"/>
    </location>
</feature>
<evidence type="ECO:0008006" key="3">
    <source>
        <dbReference type="Google" id="ProtNLM"/>
    </source>
</evidence>
<dbReference type="AlphaFoldDB" id="A0A6J4P1D5"/>
<feature type="transmembrane region" description="Helical" evidence="1">
    <location>
        <begin position="175"/>
        <end position="191"/>
    </location>
</feature>
<sequence>MNLLALLFVLGFAAVHILIGRLKVLNALPRSRWLSAAGGVAVAYVFLHILPELGVHTSTFAESFGLGEKRAESLVYLVALAGLAVFYGLERAAKTSRARSRQGGEGDVVEAELFWIHIGSFALYNVLIGYLLLHREDTGLPSLLLYFVAMALHFLTTDHGLREHHKDVYGHKGRWLLVAAVLLGWLLGVLGPLSETAIGLLFAFLAGGVVLNVLKEELPEERESNFGAFALGTGAYAILLLLT</sequence>
<keyword evidence="1" id="KW-0812">Transmembrane</keyword>
<evidence type="ECO:0000313" key="2">
    <source>
        <dbReference type="EMBL" id="CAA9401611.1"/>
    </source>
</evidence>
<feature type="transmembrane region" description="Helical" evidence="1">
    <location>
        <begin position="74"/>
        <end position="93"/>
    </location>
</feature>
<name>A0A6J4P1D5_9RHOB</name>
<feature type="transmembrane region" description="Helical" evidence="1">
    <location>
        <begin position="139"/>
        <end position="155"/>
    </location>
</feature>
<accession>A0A6J4P1D5</accession>
<feature type="transmembrane region" description="Helical" evidence="1">
    <location>
        <begin position="226"/>
        <end position="242"/>
    </location>
</feature>
<feature type="transmembrane region" description="Helical" evidence="1">
    <location>
        <begin position="113"/>
        <end position="133"/>
    </location>
</feature>
<evidence type="ECO:0000256" key="1">
    <source>
        <dbReference type="SAM" id="Phobius"/>
    </source>
</evidence>
<reference evidence="2" key="1">
    <citation type="submission" date="2020-02" db="EMBL/GenBank/DDBJ databases">
        <authorList>
            <person name="Meier V. D."/>
        </authorList>
    </citation>
    <scope>NUCLEOTIDE SEQUENCE</scope>
    <source>
        <strain evidence="2">AVDCRST_MAG15</strain>
    </source>
</reference>
<keyword evidence="1" id="KW-0472">Membrane</keyword>
<feature type="transmembrane region" description="Helical" evidence="1">
    <location>
        <begin position="6"/>
        <end position="22"/>
    </location>
</feature>
<feature type="transmembrane region" description="Helical" evidence="1">
    <location>
        <begin position="34"/>
        <end position="54"/>
    </location>
</feature>
<gene>
    <name evidence="2" type="ORF">AVDCRST_MAG15-1046</name>
</gene>
<dbReference type="EMBL" id="CADCUU010000143">
    <property type="protein sequence ID" value="CAA9401611.1"/>
    <property type="molecule type" value="Genomic_DNA"/>
</dbReference>
<proteinExistence type="predicted"/>